<protein>
    <submittedName>
        <fullName evidence="6">Uncharacterized protein LOC108677189 isoform X1</fullName>
    </submittedName>
</protein>
<dbReference type="PANTHER" id="PTHR10900">
    <property type="entry name" value="PERIOSTIN-RELATED"/>
    <property type="match status" value="1"/>
</dbReference>
<feature type="domain" description="FAS1" evidence="4">
    <location>
        <begin position="505"/>
        <end position="647"/>
    </location>
</feature>
<keyword evidence="1" id="KW-0175">Coiled coil</keyword>
<dbReference type="GO" id="GO:0005615">
    <property type="term" value="C:extracellular space"/>
    <property type="evidence" value="ECO:0007669"/>
    <property type="project" value="TreeGrafter"/>
</dbReference>
<feature type="compositionally biased region" description="Low complexity" evidence="2">
    <location>
        <begin position="650"/>
        <end position="705"/>
    </location>
</feature>
<evidence type="ECO:0000256" key="3">
    <source>
        <dbReference type="SAM" id="SignalP"/>
    </source>
</evidence>
<dbReference type="InterPro" id="IPR036378">
    <property type="entry name" value="FAS1_dom_sf"/>
</dbReference>
<dbReference type="GO" id="GO:0031012">
    <property type="term" value="C:extracellular matrix"/>
    <property type="evidence" value="ECO:0007669"/>
    <property type="project" value="TreeGrafter"/>
</dbReference>
<evidence type="ECO:0000313" key="5">
    <source>
        <dbReference type="Proteomes" id="UP000694843"/>
    </source>
</evidence>
<dbReference type="Proteomes" id="UP000694843">
    <property type="component" value="Unplaced"/>
</dbReference>
<keyword evidence="5" id="KW-1185">Reference proteome</keyword>
<dbReference type="GO" id="GO:0050839">
    <property type="term" value="F:cell adhesion molecule binding"/>
    <property type="evidence" value="ECO:0007669"/>
    <property type="project" value="TreeGrafter"/>
</dbReference>
<dbReference type="InterPro" id="IPR000782">
    <property type="entry name" value="FAS1_domain"/>
</dbReference>
<dbReference type="RefSeq" id="XP_018020852.1">
    <property type="nucleotide sequence ID" value="XM_018165363.2"/>
</dbReference>
<feature type="coiled-coil region" evidence="1">
    <location>
        <begin position="879"/>
        <end position="971"/>
    </location>
</feature>
<feature type="compositionally biased region" description="Basic and acidic residues" evidence="2">
    <location>
        <begin position="1045"/>
        <end position="1079"/>
    </location>
</feature>
<evidence type="ECO:0000259" key="4">
    <source>
        <dbReference type="PROSITE" id="PS50213"/>
    </source>
</evidence>
<dbReference type="Gene3D" id="2.30.180.10">
    <property type="entry name" value="FAS1 domain"/>
    <property type="match status" value="4"/>
</dbReference>
<dbReference type="KEGG" id="hazt:108677189"/>
<feature type="domain" description="FAS1" evidence="4">
    <location>
        <begin position="93"/>
        <end position="228"/>
    </location>
</feature>
<dbReference type="PANTHER" id="PTHR10900:SF114">
    <property type="entry name" value="FAS1 DOMAIN-CONTAINING PROTEIN"/>
    <property type="match status" value="1"/>
</dbReference>
<reference evidence="6" key="1">
    <citation type="submission" date="2025-08" db="UniProtKB">
        <authorList>
            <consortium name="RefSeq"/>
        </authorList>
    </citation>
    <scope>IDENTIFICATION</scope>
    <source>
        <tissue evidence="6">Whole organism</tissue>
    </source>
</reference>
<dbReference type="SUPFAM" id="SSF82153">
    <property type="entry name" value="FAS1 domain"/>
    <property type="match status" value="4"/>
</dbReference>
<feature type="region of interest" description="Disordered" evidence="2">
    <location>
        <begin position="650"/>
        <end position="758"/>
    </location>
</feature>
<dbReference type="PROSITE" id="PS51257">
    <property type="entry name" value="PROKAR_LIPOPROTEIN"/>
    <property type="match status" value="1"/>
</dbReference>
<dbReference type="PROSITE" id="PS50213">
    <property type="entry name" value="FAS1"/>
    <property type="match status" value="4"/>
</dbReference>
<feature type="compositionally biased region" description="Polar residues" evidence="2">
    <location>
        <begin position="715"/>
        <end position="729"/>
    </location>
</feature>
<dbReference type="SMART" id="SM00554">
    <property type="entry name" value="FAS1"/>
    <property type="match status" value="4"/>
</dbReference>
<dbReference type="InterPro" id="IPR050904">
    <property type="entry name" value="Adhesion/Biosynth-related"/>
</dbReference>
<feature type="compositionally biased region" description="Polar residues" evidence="2">
    <location>
        <begin position="739"/>
        <end position="750"/>
    </location>
</feature>
<keyword evidence="3" id="KW-0732">Signal</keyword>
<name>A0A8B7P4F1_HYAAZ</name>
<dbReference type="Pfam" id="PF02469">
    <property type="entry name" value="Fasciclin"/>
    <property type="match status" value="4"/>
</dbReference>
<evidence type="ECO:0000256" key="1">
    <source>
        <dbReference type="SAM" id="Coils"/>
    </source>
</evidence>
<organism evidence="5 6">
    <name type="scientific">Hyalella azteca</name>
    <name type="common">Amphipod</name>
    <dbReference type="NCBI Taxonomy" id="294128"/>
    <lineage>
        <taxon>Eukaryota</taxon>
        <taxon>Metazoa</taxon>
        <taxon>Ecdysozoa</taxon>
        <taxon>Arthropoda</taxon>
        <taxon>Crustacea</taxon>
        <taxon>Multicrustacea</taxon>
        <taxon>Malacostraca</taxon>
        <taxon>Eumalacostraca</taxon>
        <taxon>Peracarida</taxon>
        <taxon>Amphipoda</taxon>
        <taxon>Senticaudata</taxon>
        <taxon>Talitrida</taxon>
        <taxon>Talitroidea</taxon>
        <taxon>Hyalellidae</taxon>
        <taxon>Hyalella</taxon>
    </lineage>
</organism>
<gene>
    <name evidence="6" type="primary">LOC108677189</name>
</gene>
<feature type="domain" description="FAS1" evidence="4">
    <location>
        <begin position="235"/>
        <end position="366"/>
    </location>
</feature>
<dbReference type="GeneID" id="108677189"/>
<proteinExistence type="predicted"/>
<evidence type="ECO:0000256" key="2">
    <source>
        <dbReference type="SAM" id="MobiDB-lite"/>
    </source>
</evidence>
<accession>A0A8B7P4F1</accession>
<dbReference type="GO" id="GO:0030198">
    <property type="term" value="P:extracellular matrix organization"/>
    <property type="evidence" value="ECO:0007669"/>
    <property type="project" value="TreeGrafter"/>
</dbReference>
<evidence type="ECO:0000313" key="6">
    <source>
        <dbReference type="RefSeq" id="XP_018020852.1"/>
    </source>
</evidence>
<dbReference type="GO" id="GO:0007155">
    <property type="term" value="P:cell adhesion"/>
    <property type="evidence" value="ECO:0007669"/>
    <property type="project" value="TreeGrafter"/>
</dbReference>
<feature type="region of interest" description="Disordered" evidence="2">
    <location>
        <begin position="993"/>
        <end position="1079"/>
    </location>
</feature>
<sequence>MKAITLVVWMTVLGSCLLDLTHAKKIPRWWMKVAQRQGPNACVVEEVPGTGKEFWTECRYWLNRKICGRKTIVRFECCEGFEQIEGENGCTRVKPLMNLLETAEALGATRWAAYIRESGLANELETAGAYTLFAPTNQAFDSVKSSLKSQLESYRGNPNNPILLYHIVPTKLPSDHFEANTVVETRADGNFLRINKYSNGMNTINCALLLQKDQQATNGIVHIIDTMLDPSKSLPENVADLVLKDGRFTVLSEMLEKSGYINVLRTMQGSITFLAPSDEAFQKLPDSRRDKIINDREARLALIQNHIIPHVICESAITGEHKVRTVSSNKLTFNCDISGAYVETSKLRGNFNLGKNGIIHILDDVLLPDRAKNLIELAESRQLFTFAELVRNAGLEETLSHTGDYTFFVPDENAWFELDPAVLQQARRDVEYAGLLLRFHGAYGRHLTNAITDNQAIMSLDEENPVRLQVWRRAMGVEDARITTPDIEAQNGVIHIINKVIFPSNQTAIATLRSLPGRDTFNRYLEVLQRASSLSPPVLTLRPEDETFYTFFVPSDAAIARVDGTSQEKLRRGDASFVTSFVKRHVAVNMFPHMSFEPNLIYSIEAMDGRNFNVKKNAEGKLTANGVSVRSSHLSANGVIHVIEDVFPSSSGGYSSSSSSSESSSSESSESNEGSGGYVTTSSSSTSSSRGGTTHSTRTYHRTVTFAEGFDDANPLSTFPQGSELSSSVRGKPEIVPSPSANLPTYSESSSTDDRTVTTHGVSVAGTDSDVNTFRLHGNSHHLSGTSFDTVSHTNAHGIRNESGYSLHDLEPGLEKWEKTRTTLNSGVSGAWHGNGNDHDQYDPNEIEYEEEERRELERRQRMEIIRQEEIARQEKIRLEDERRRQTAAAAEAARVRQEQEESRRLAEERRLEAERARQREQELRIQREENERIERENRERDLQERARIEAIRLQEESMKLEDERRREDLRRQEEIRLREARQRELRRQEEFVREQELRRRGGTSRQTENTEPGISRRRGDSQPEEEPGLNTVIQYGPDPYQEGRFTDESRRQQEAHRRVEEEYRRRQGPDSTYDRENSRRISYRTRHQWSAATEGDYGTNLEIPETLHEPGLLTRNLDRATNVHDGFITSAPFKNSSVSTSIKETTRVNTHNTIGPVTPNGTRYSYVGRSFGDDIVGHSSNAIPYIERDGGTPGSYHSSSSHVRSGNFIGGGISTNGLTSTTTRKRVNVTRTIYSYPATEINRTFSGDFLPHKFPGRRQNNGMQSTSDYRKFENQRDQPQSDSLSAYAFTGGETEFADGREFTEADSPGASSISAKNARAIHRQWRRKRHQVPRDQNGAKVLKKGLKRLKKGRRGMRKAFLKKQALRRMRQNMIEKPEVN</sequence>
<feature type="compositionally biased region" description="Polar residues" evidence="2">
    <location>
        <begin position="1004"/>
        <end position="1013"/>
    </location>
</feature>
<dbReference type="OrthoDB" id="286301at2759"/>
<feature type="domain" description="FAS1" evidence="4">
    <location>
        <begin position="370"/>
        <end position="501"/>
    </location>
</feature>
<feature type="chain" id="PRO_5034264649" evidence="3">
    <location>
        <begin position="24"/>
        <end position="1381"/>
    </location>
</feature>
<feature type="signal peptide" evidence="3">
    <location>
        <begin position="1"/>
        <end position="23"/>
    </location>
</feature>